<dbReference type="EMBL" id="JACHIP010000015">
    <property type="protein sequence ID" value="MBB5060534.1"/>
    <property type="molecule type" value="Genomic_DNA"/>
</dbReference>
<keyword evidence="2" id="KW-1185">Reference proteome</keyword>
<comment type="caution">
    <text evidence="1">The sequence shown here is derived from an EMBL/GenBank/DDBJ whole genome shotgun (WGS) entry which is preliminary data.</text>
</comment>
<accession>A0A7W7ZIF3</accession>
<gene>
    <name evidence="1" type="ORF">HDF16_005270</name>
</gene>
<dbReference type="AlphaFoldDB" id="A0A7W7ZIF3"/>
<name>A0A7W7ZIF3_9BACT</name>
<sequence>MIELTFQLAITMIVSHILFEIEVSSIVEAASGQLSPIQGSSSGSHDLLKSLLSTSG</sequence>
<evidence type="ECO:0000313" key="1">
    <source>
        <dbReference type="EMBL" id="MBB5060534.1"/>
    </source>
</evidence>
<dbReference type="Proteomes" id="UP000540989">
    <property type="component" value="Unassembled WGS sequence"/>
</dbReference>
<proteinExistence type="predicted"/>
<protein>
    <submittedName>
        <fullName evidence="1">Uncharacterized protein</fullName>
    </submittedName>
</protein>
<evidence type="ECO:0000313" key="2">
    <source>
        <dbReference type="Proteomes" id="UP000540989"/>
    </source>
</evidence>
<organism evidence="1 2">
    <name type="scientific">Granulicella aggregans</name>
    <dbReference type="NCBI Taxonomy" id="474949"/>
    <lineage>
        <taxon>Bacteria</taxon>
        <taxon>Pseudomonadati</taxon>
        <taxon>Acidobacteriota</taxon>
        <taxon>Terriglobia</taxon>
        <taxon>Terriglobales</taxon>
        <taxon>Acidobacteriaceae</taxon>
        <taxon>Granulicella</taxon>
    </lineage>
</organism>
<reference evidence="1 2" key="1">
    <citation type="submission" date="2020-08" db="EMBL/GenBank/DDBJ databases">
        <title>Genomic Encyclopedia of Type Strains, Phase IV (KMG-V): Genome sequencing to study the core and pangenomes of soil and plant-associated prokaryotes.</title>
        <authorList>
            <person name="Whitman W."/>
        </authorList>
    </citation>
    <scope>NUCLEOTIDE SEQUENCE [LARGE SCALE GENOMIC DNA]</scope>
    <source>
        <strain evidence="1 2">M8UP14</strain>
    </source>
</reference>